<keyword evidence="8" id="KW-1185">Reference proteome</keyword>
<evidence type="ECO:0000256" key="2">
    <source>
        <dbReference type="ARBA" id="ARBA00013064"/>
    </source>
</evidence>
<comment type="similarity">
    <text evidence="1">Belongs to the low molecular weight phosphotyrosine protein phosphatase family.</text>
</comment>
<evidence type="ECO:0000256" key="1">
    <source>
        <dbReference type="ARBA" id="ARBA00011063"/>
    </source>
</evidence>
<feature type="domain" description="Phosphotyrosine protein phosphatase I" evidence="6">
    <location>
        <begin position="7"/>
        <end position="154"/>
    </location>
</feature>
<dbReference type="EC" id="3.1.3.48" evidence="2"/>
<evidence type="ECO:0000259" key="6">
    <source>
        <dbReference type="SMART" id="SM00226"/>
    </source>
</evidence>
<dbReference type="SUPFAM" id="SSF52788">
    <property type="entry name" value="Phosphotyrosine protein phosphatases I"/>
    <property type="match status" value="1"/>
</dbReference>
<evidence type="ECO:0000313" key="8">
    <source>
        <dbReference type="Proteomes" id="UP000273022"/>
    </source>
</evidence>
<feature type="active site" evidence="5">
    <location>
        <position position="19"/>
    </location>
</feature>
<dbReference type="Proteomes" id="UP000273022">
    <property type="component" value="Unassembled WGS sequence"/>
</dbReference>
<evidence type="ECO:0000256" key="5">
    <source>
        <dbReference type="PIRSR" id="PIRSR617867-1"/>
    </source>
</evidence>
<reference evidence="7 8" key="1">
    <citation type="submission" date="2018-09" db="EMBL/GenBank/DDBJ databases">
        <title>Phylogeny of the Shewanellaceae, and recommendation for two new genera, Pseudoshewanella and Parashewanella.</title>
        <authorList>
            <person name="Wang G."/>
        </authorList>
    </citation>
    <scope>NUCLEOTIDE SEQUENCE [LARGE SCALE GENOMIC DNA]</scope>
    <source>
        <strain evidence="7 8">KCTC 22492</strain>
    </source>
</reference>
<name>A0A3A6UNN5_9GAMM</name>
<dbReference type="PANTHER" id="PTHR11717:SF7">
    <property type="entry name" value="LOW MOLECULAR WEIGHT PHOSPHOTYROSINE PROTEIN PHOSPHATASE"/>
    <property type="match status" value="1"/>
</dbReference>
<protein>
    <recommendedName>
        <fullName evidence="2">protein-tyrosine-phosphatase</fullName>
        <ecNumber evidence="2">3.1.3.48</ecNumber>
    </recommendedName>
</protein>
<evidence type="ECO:0000313" key="7">
    <source>
        <dbReference type="EMBL" id="RJY19423.1"/>
    </source>
</evidence>
<feature type="active site" description="Nucleophile" evidence="5">
    <location>
        <position position="13"/>
    </location>
</feature>
<dbReference type="Pfam" id="PF01451">
    <property type="entry name" value="LMWPc"/>
    <property type="match status" value="1"/>
</dbReference>
<dbReference type="InterPro" id="IPR023485">
    <property type="entry name" value="Ptyr_pPase"/>
</dbReference>
<evidence type="ECO:0000256" key="4">
    <source>
        <dbReference type="ARBA" id="ARBA00022912"/>
    </source>
</evidence>
<feature type="active site" description="Proton donor" evidence="5">
    <location>
        <position position="128"/>
    </location>
</feature>
<dbReference type="AlphaFoldDB" id="A0A3A6UNN5"/>
<dbReference type="GO" id="GO:0004725">
    <property type="term" value="F:protein tyrosine phosphatase activity"/>
    <property type="evidence" value="ECO:0007669"/>
    <property type="project" value="UniProtKB-EC"/>
</dbReference>
<accession>A0A3A6UNN5</accession>
<dbReference type="Gene3D" id="3.40.50.2300">
    <property type="match status" value="1"/>
</dbReference>
<keyword evidence="3" id="KW-0378">Hydrolase</keyword>
<dbReference type="InterPro" id="IPR017867">
    <property type="entry name" value="Tyr_phospatase_low_mol_wt"/>
</dbReference>
<sequence>MNQLKIQSILFVCMGNICRSPTAEAIFRKKLSVAGIKDIRLESAGTLGFHQGSLPDFRSRKVGESRGVSFDGITARKVVAADFEKFDLILAADESNIKELMLVCPNQYQHKIHLILSYCGLDVTEVPDPYYGGDDGFDYVFELVEQSADNFIAELN</sequence>
<dbReference type="EMBL" id="QYYH01000003">
    <property type="protein sequence ID" value="RJY19423.1"/>
    <property type="molecule type" value="Genomic_DNA"/>
</dbReference>
<dbReference type="CDD" id="cd16343">
    <property type="entry name" value="LMWPTP"/>
    <property type="match status" value="1"/>
</dbReference>
<comment type="caution">
    <text evidence="7">The sequence shown here is derived from an EMBL/GenBank/DDBJ whole genome shotgun (WGS) entry which is preliminary data.</text>
</comment>
<dbReference type="SMART" id="SM00226">
    <property type="entry name" value="LMWPc"/>
    <property type="match status" value="1"/>
</dbReference>
<dbReference type="InterPro" id="IPR050438">
    <property type="entry name" value="LMW_PTPase"/>
</dbReference>
<gene>
    <name evidence="7" type="ORF">D5R81_00975</name>
</gene>
<keyword evidence="4" id="KW-0904">Protein phosphatase</keyword>
<dbReference type="RefSeq" id="WP_121851793.1">
    <property type="nucleotide sequence ID" value="NZ_CP037952.1"/>
</dbReference>
<evidence type="ECO:0000256" key="3">
    <source>
        <dbReference type="ARBA" id="ARBA00022801"/>
    </source>
</evidence>
<proteinExistence type="inferred from homology"/>
<dbReference type="PRINTS" id="PR00719">
    <property type="entry name" value="LMWPTPASE"/>
</dbReference>
<dbReference type="OrthoDB" id="9784339at2"/>
<dbReference type="InterPro" id="IPR036196">
    <property type="entry name" value="Ptyr_pPase_sf"/>
</dbReference>
<dbReference type="PANTHER" id="PTHR11717">
    <property type="entry name" value="LOW MOLECULAR WEIGHT PROTEIN TYROSINE PHOSPHATASE"/>
    <property type="match status" value="1"/>
</dbReference>
<organism evidence="7 8">
    <name type="scientific">Parashewanella spongiae</name>
    <dbReference type="NCBI Taxonomy" id="342950"/>
    <lineage>
        <taxon>Bacteria</taxon>
        <taxon>Pseudomonadati</taxon>
        <taxon>Pseudomonadota</taxon>
        <taxon>Gammaproteobacteria</taxon>
        <taxon>Alteromonadales</taxon>
        <taxon>Shewanellaceae</taxon>
        <taxon>Parashewanella</taxon>
    </lineage>
</organism>